<proteinExistence type="predicted"/>
<keyword evidence="3" id="KW-1185">Reference proteome</keyword>
<dbReference type="EMBL" id="RQVQ01000042">
    <property type="protein sequence ID" value="RRJ88166.1"/>
    <property type="molecule type" value="Genomic_DNA"/>
</dbReference>
<dbReference type="Proteomes" id="UP000275719">
    <property type="component" value="Unassembled WGS sequence"/>
</dbReference>
<gene>
    <name evidence="2" type="ORF">EG240_13950</name>
</gene>
<dbReference type="RefSeq" id="WP_125019972.1">
    <property type="nucleotide sequence ID" value="NZ_RQVQ01000042.1"/>
</dbReference>
<name>A0A3P3W2M6_9FLAO</name>
<evidence type="ECO:0000313" key="3">
    <source>
        <dbReference type="Proteomes" id="UP000275719"/>
    </source>
</evidence>
<keyword evidence="1" id="KW-0732">Signal</keyword>
<sequence length="131" mass="14949">MKFLKLIILLIFLNPFYGNAQEKDVLPIPQFKAEPNEGMQKFYAAFVRNFNSSTVKSGQEYAKSKLVFFVETDGTFSDITAEGEMIEVNEEVIRVMKLMPIWKPATTNGKPVRSKFIMPVIIKVTKNNPPK</sequence>
<protein>
    <recommendedName>
        <fullName evidence="4">TonB C-terminal domain-containing protein</fullName>
    </recommendedName>
</protein>
<comment type="caution">
    <text evidence="2">The sequence shown here is derived from an EMBL/GenBank/DDBJ whole genome shotgun (WGS) entry which is preliminary data.</text>
</comment>
<evidence type="ECO:0000313" key="2">
    <source>
        <dbReference type="EMBL" id="RRJ88166.1"/>
    </source>
</evidence>
<evidence type="ECO:0000256" key="1">
    <source>
        <dbReference type="SAM" id="SignalP"/>
    </source>
</evidence>
<feature type="chain" id="PRO_5018304142" description="TonB C-terminal domain-containing protein" evidence="1">
    <location>
        <begin position="21"/>
        <end position="131"/>
    </location>
</feature>
<dbReference type="AlphaFoldDB" id="A0A3P3W2M6"/>
<reference evidence="2 3" key="1">
    <citation type="submission" date="2018-11" db="EMBL/GenBank/DDBJ databases">
        <title>Flavobacterium sp. nov., YIM 102701-2 draft genome.</title>
        <authorList>
            <person name="Li G."/>
            <person name="Jiang Y."/>
        </authorList>
    </citation>
    <scope>NUCLEOTIDE SEQUENCE [LARGE SCALE GENOMIC DNA]</scope>
    <source>
        <strain evidence="2 3">YIM 102701-2</strain>
    </source>
</reference>
<organism evidence="2 3">
    <name type="scientific">Paenimyroides tangerinum</name>
    <dbReference type="NCBI Taxonomy" id="2488728"/>
    <lineage>
        <taxon>Bacteria</taxon>
        <taxon>Pseudomonadati</taxon>
        <taxon>Bacteroidota</taxon>
        <taxon>Flavobacteriia</taxon>
        <taxon>Flavobacteriales</taxon>
        <taxon>Flavobacteriaceae</taxon>
        <taxon>Paenimyroides</taxon>
    </lineage>
</organism>
<dbReference type="Gene3D" id="3.30.1150.10">
    <property type="match status" value="1"/>
</dbReference>
<evidence type="ECO:0008006" key="4">
    <source>
        <dbReference type="Google" id="ProtNLM"/>
    </source>
</evidence>
<feature type="signal peptide" evidence="1">
    <location>
        <begin position="1"/>
        <end position="20"/>
    </location>
</feature>
<dbReference type="OrthoDB" id="1095452at2"/>
<accession>A0A3P3W2M6</accession>